<name>A0AB39D173_9BURK</name>
<protein>
    <submittedName>
        <fullName evidence="1">Pyrimidine 5'-nucleotidase</fullName>
    </submittedName>
</protein>
<dbReference type="SFLD" id="SFLDG01132">
    <property type="entry name" value="C1.5.3:_5'-Nucleotidase_Like"/>
    <property type="match status" value="1"/>
</dbReference>
<organism evidence="1">
    <name type="scientific">Castellaniella ginsengisoli</name>
    <dbReference type="NCBI Taxonomy" id="546114"/>
    <lineage>
        <taxon>Bacteria</taxon>
        <taxon>Pseudomonadati</taxon>
        <taxon>Pseudomonadota</taxon>
        <taxon>Betaproteobacteria</taxon>
        <taxon>Burkholderiales</taxon>
        <taxon>Alcaligenaceae</taxon>
        <taxon>Castellaniella</taxon>
    </lineage>
</organism>
<dbReference type="SFLD" id="SFLDS00003">
    <property type="entry name" value="Haloacid_Dehalogenase"/>
    <property type="match status" value="1"/>
</dbReference>
<dbReference type="AlphaFoldDB" id="A0AB39D173"/>
<dbReference type="InterPro" id="IPR023214">
    <property type="entry name" value="HAD_sf"/>
</dbReference>
<dbReference type="SFLD" id="SFLDG01129">
    <property type="entry name" value="C1.5:_HAD__Beta-PGM__Phosphata"/>
    <property type="match status" value="1"/>
</dbReference>
<dbReference type="NCBIfam" id="TIGR01509">
    <property type="entry name" value="HAD-SF-IA-v3"/>
    <property type="match status" value="1"/>
</dbReference>
<dbReference type="PANTHER" id="PTHR12725:SF117">
    <property type="entry name" value="HALOACID DEHALOGENASE-LIKE HYDROLASE"/>
    <property type="match status" value="1"/>
</dbReference>
<dbReference type="InterPro" id="IPR036412">
    <property type="entry name" value="HAD-like_sf"/>
</dbReference>
<evidence type="ECO:0000313" key="1">
    <source>
        <dbReference type="EMBL" id="XDJ47799.1"/>
    </source>
</evidence>
<dbReference type="PANTHER" id="PTHR12725">
    <property type="entry name" value="HALOACID DEHALOGENASE-LIKE HYDROLASE"/>
    <property type="match status" value="1"/>
</dbReference>
<dbReference type="Gene3D" id="1.10.150.450">
    <property type="match status" value="1"/>
</dbReference>
<proteinExistence type="predicted"/>
<dbReference type="InterPro" id="IPR010237">
    <property type="entry name" value="Pyr-5-nucltdase"/>
</dbReference>
<accession>A0AB39D173</accession>
<dbReference type="RefSeq" id="WP_368640125.1">
    <property type="nucleotide sequence ID" value="NZ_CP158254.1"/>
</dbReference>
<sequence>MNPLRAPSPLRRRRDIHSDDPVWLFDLDNTLHDASRGIFNAIDRRMGDAVARALDLPADQANALRLRYWQRYGATAIGLARHHGVNLRQFLARCHDFDVAPLVHAETGLAARLRGLPGRRIVLTNAPAHYARRVLDALGILQEFDGLWAIDHMMPMGLARPKPSPGLMRMVAARLGVPARRIILVEDTERNLKSARQAGMRTVWLYHPGTPFCRQRSGRDLYVDTRINRLGTLLLQARAGRIPGSRDRA</sequence>
<dbReference type="InterPro" id="IPR006439">
    <property type="entry name" value="HAD-SF_hydro_IA"/>
</dbReference>
<dbReference type="Pfam" id="PF00702">
    <property type="entry name" value="Hydrolase"/>
    <property type="match status" value="1"/>
</dbReference>
<dbReference type="EMBL" id="CP158254">
    <property type="protein sequence ID" value="XDJ47799.1"/>
    <property type="molecule type" value="Genomic_DNA"/>
</dbReference>
<dbReference type="Gene3D" id="3.40.50.1000">
    <property type="entry name" value="HAD superfamily/HAD-like"/>
    <property type="match status" value="1"/>
</dbReference>
<gene>
    <name evidence="1" type="ORF">ABRZ04_01620</name>
</gene>
<dbReference type="NCBIfam" id="TIGR01993">
    <property type="entry name" value="Pyr-5-nucltdase"/>
    <property type="match status" value="1"/>
</dbReference>
<reference evidence="1" key="1">
    <citation type="submission" date="2024-05" db="EMBL/GenBank/DDBJ databases">
        <authorList>
            <person name="Luo Y.-C."/>
            <person name="Nicholds J."/>
            <person name="Mortimer T."/>
            <person name="Maboni G."/>
        </authorList>
    </citation>
    <scope>NUCLEOTIDE SEQUENCE</scope>
    <source>
        <strain evidence="1">151836</strain>
    </source>
</reference>
<dbReference type="SUPFAM" id="SSF56784">
    <property type="entry name" value="HAD-like"/>
    <property type="match status" value="1"/>
</dbReference>